<sequence>MILDLFLELKLEAEKILNNLSYLLKCVIAGYTPILPISSAKAFQALEKREKLILFPKLEA</sequence>
<gene>
    <name evidence="1" type="ORF">US24_C0036G0001</name>
</gene>
<evidence type="ECO:0000313" key="2">
    <source>
        <dbReference type="Proteomes" id="UP000034075"/>
    </source>
</evidence>
<protein>
    <submittedName>
        <fullName evidence="1">Uncharacterized protein</fullName>
    </submittedName>
</protein>
<organism evidence="1 2">
    <name type="scientific">candidate division WS6 bacterium GW2011_GWC2_36_7</name>
    <dbReference type="NCBI Taxonomy" id="1619091"/>
    <lineage>
        <taxon>Bacteria</taxon>
        <taxon>Candidatus Dojkabacteria</taxon>
    </lineage>
</organism>
<evidence type="ECO:0000313" key="1">
    <source>
        <dbReference type="EMBL" id="KKQ11214.1"/>
    </source>
</evidence>
<name>A0A0G0HGK6_9BACT</name>
<dbReference type="Proteomes" id="UP000034075">
    <property type="component" value="Unassembled WGS sequence"/>
</dbReference>
<comment type="caution">
    <text evidence="1">The sequence shown here is derived from an EMBL/GenBank/DDBJ whole genome shotgun (WGS) entry which is preliminary data.</text>
</comment>
<dbReference type="EMBL" id="LBSF01000036">
    <property type="protein sequence ID" value="KKQ11214.1"/>
    <property type="molecule type" value="Genomic_DNA"/>
</dbReference>
<accession>A0A0G0HGK6</accession>
<reference evidence="1 2" key="1">
    <citation type="journal article" date="2015" name="Nature">
        <title>rRNA introns, odd ribosomes, and small enigmatic genomes across a large radiation of phyla.</title>
        <authorList>
            <person name="Brown C.T."/>
            <person name="Hug L.A."/>
            <person name="Thomas B.C."/>
            <person name="Sharon I."/>
            <person name="Castelle C.J."/>
            <person name="Singh A."/>
            <person name="Wilkins M.J."/>
            <person name="Williams K.H."/>
            <person name="Banfield J.F."/>
        </authorList>
    </citation>
    <scope>NUCLEOTIDE SEQUENCE [LARGE SCALE GENOMIC DNA]</scope>
</reference>
<dbReference type="AlphaFoldDB" id="A0A0G0HGK6"/>
<proteinExistence type="predicted"/>